<organism evidence="2 3">
    <name type="scientific">Ascaris lumbricoides</name>
    <name type="common">Giant roundworm</name>
    <dbReference type="NCBI Taxonomy" id="6252"/>
    <lineage>
        <taxon>Eukaryota</taxon>
        <taxon>Metazoa</taxon>
        <taxon>Ecdysozoa</taxon>
        <taxon>Nematoda</taxon>
        <taxon>Chromadorea</taxon>
        <taxon>Rhabditida</taxon>
        <taxon>Spirurina</taxon>
        <taxon>Ascaridomorpha</taxon>
        <taxon>Ascaridoidea</taxon>
        <taxon>Ascarididae</taxon>
        <taxon>Ascaris</taxon>
    </lineage>
</organism>
<keyword evidence="2" id="KW-1185">Reference proteome</keyword>
<keyword evidence="1" id="KW-0812">Transmembrane</keyword>
<dbReference type="WBParaSite" id="ALUE_0001055601-mRNA-1">
    <property type="protein sequence ID" value="ALUE_0001055601-mRNA-1"/>
    <property type="gene ID" value="ALUE_0001055601"/>
</dbReference>
<sequence>MPNCRLHYFNLCKQCFRSNHCFVFFSFFLTFVDIAISTLTAPLNFITIETISDLVVSTGALNMLSEKGYDVLYEVENRDIYFGILHIMHLHYAQNVEENDRLVSWQQQGGCLLSSAIGDLNGPLPVHNLLSNLTVKTKQAKCKNARFLRTRKAQKQMMRPI</sequence>
<reference evidence="3" key="1">
    <citation type="submission" date="2017-02" db="UniProtKB">
        <authorList>
            <consortium name="WormBaseParasite"/>
        </authorList>
    </citation>
    <scope>IDENTIFICATION</scope>
</reference>
<evidence type="ECO:0000256" key="1">
    <source>
        <dbReference type="SAM" id="Phobius"/>
    </source>
</evidence>
<keyword evidence="1" id="KW-1133">Transmembrane helix</keyword>
<evidence type="ECO:0000313" key="3">
    <source>
        <dbReference type="WBParaSite" id="ALUE_0001055601-mRNA-1"/>
    </source>
</evidence>
<feature type="transmembrane region" description="Helical" evidence="1">
    <location>
        <begin position="21"/>
        <end position="43"/>
    </location>
</feature>
<evidence type="ECO:0000313" key="2">
    <source>
        <dbReference type="Proteomes" id="UP000036681"/>
    </source>
</evidence>
<proteinExistence type="predicted"/>
<name>A0A0M3I293_ASCLU</name>
<keyword evidence="1" id="KW-0472">Membrane</keyword>
<dbReference type="Proteomes" id="UP000036681">
    <property type="component" value="Unplaced"/>
</dbReference>
<dbReference type="AlphaFoldDB" id="A0A0M3I293"/>
<accession>A0A0M3I293</accession>
<protein>
    <submittedName>
        <fullName evidence="3">Myosin motor domain-containing protein</fullName>
    </submittedName>
</protein>